<dbReference type="EMBL" id="WJHE01000560">
    <property type="protein sequence ID" value="MST33326.1"/>
    <property type="molecule type" value="Genomic_DNA"/>
</dbReference>
<comment type="caution">
    <text evidence="2">The sequence shown here is derived from an EMBL/GenBank/DDBJ whole genome shotgun (WGS) entry which is preliminary data.</text>
</comment>
<dbReference type="CDD" id="cd01610">
    <property type="entry name" value="PAP2_like"/>
    <property type="match status" value="1"/>
</dbReference>
<protein>
    <submittedName>
        <fullName evidence="2">Phosphatase PAP2 family protein</fullName>
    </submittedName>
</protein>
<reference evidence="2 3" key="1">
    <citation type="submission" date="2019-11" db="EMBL/GenBank/DDBJ databases">
        <title>Acidiferrimicrobium australis gen. nov., sp. nov., an acidophilic and obligately heterotrophic, member of the Actinobacteria that catalyses dissimilatory oxido- reduction of iron isolated from metal-rich acidic water in Chile.</title>
        <authorList>
            <person name="Gonzalez D."/>
            <person name="Huber K."/>
            <person name="Hedrich S."/>
            <person name="Rojas-Villalobos C."/>
            <person name="Quatrini R."/>
            <person name="Dinamarca M.A."/>
            <person name="Schwarz A."/>
            <person name="Canales C."/>
            <person name="Nancucheo I."/>
        </authorList>
    </citation>
    <scope>NUCLEOTIDE SEQUENCE [LARGE SCALE GENOMIC DNA]</scope>
    <source>
        <strain evidence="2 3">USS-CCA1</strain>
    </source>
</reference>
<dbReference type="Proteomes" id="UP000437736">
    <property type="component" value="Unassembled WGS sequence"/>
</dbReference>
<dbReference type="PANTHER" id="PTHR14969">
    <property type="entry name" value="SPHINGOSINE-1-PHOSPHATE PHOSPHOHYDROLASE"/>
    <property type="match status" value="1"/>
</dbReference>
<name>A0ABW9QVE4_9ACTN</name>
<evidence type="ECO:0000313" key="3">
    <source>
        <dbReference type="Proteomes" id="UP000437736"/>
    </source>
</evidence>
<gene>
    <name evidence="2" type="ORF">GHK86_11430</name>
</gene>
<proteinExistence type="predicted"/>
<dbReference type="SMART" id="SM00014">
    <property type="entry name" value="acidPPc"/>
    <property type="match status" value="1"/>
</dbReference>
<organism evidence="2 3">
    <name type="scientific">Acidiferrimicrobium australe</name>
    <dbReference type="NCBI Taxonomy" id="2664430"/>
    <lineage>
        <taxon>Bacteria</taxon>
        <taxon>Bacillati</taxon>
        <taxon>Actinomycetota</taxon>
        <taxon>Acidimicrobiia</taxon>
        <taxon>Acidimicrobiales</taxon>
        <taxon>Acidimicrobiaceae</taxon>
        <taxon>Acidiferrimicrobium</taxon>
    </lineage>
</organism>
<evidence type="ECO:0000259" key="1">
    <source>
        <dbReference type="SMART" id="SM00014"/>
    </source>
</evidence>
<dbReference type="Gene3D" id="1.20.144.10">
    <property type="entry name" value="Phosphatidic acid phosphatase type 2/haloperoxidase"/>
    <property type="match status" value="1"/>
</dbReference>
<dbReference type="InterPro" id="IPR000326">
    <property type="entry name" value="PAP2/HPO"/>
</dbReference>
<evidence type="ECO:0000313" key="2">
    <source>
        <dbReference type="EMBL" id="MST33326.1"/>
    </source>
</evidence>
<dbReference type="SUPFAM" id="SSF48317">
    <property type="entry name" value="Acid phosphatase/Vanadium-dependent haloperoxidase"/>
    <property type="match status" value="1"/>
</dbReference>
<accession>A0ABW9QVE4</accession>
<keyword evidence="3" id="KW-1185">Reference proteome</keyword>
<dbReference type="InterPro" id="IPR036938">
    <property type="entry name" value="PAP2/HPO_sf"/>
</dbReference>
<dbReference type="PANTHER" id="PTHR14969:SF13">
    <property type="entry name" value="AT30094P"/>
    <property type="match status" value="1"/>
</dbReference>
<sequence>MKAASALLGRPLQAVARFDRHADGLVAEHLRGRRSVDAVMYAASALGDHGVLWMLLAGGQAARLRERDWKRPLLRAVVGLGVESAVVNGPVKWMFRRARPVHEGPRPLYLRTPRSSSFPSGHASAAFFGAALLRDDDPLWPLYYVVAVVVATSRLHVRIHHASDVIAGAAVGIALGELARALVPLDPSRGPRDGDRVGNP</sequence>
<dbReference type="Pfam" id="PF01569">
    <property type="entry name" value="PAP2"/>
    <property type="match status" value="1"/>
</dbReference>
<feature type="domain" description="Phosphatidic acid phosphatase type 2/haloperoxidase" evidence="1">
    <location>
        <begin position="73"/>
        <end position="180"/>
    </location>
</feature>